<dbReference type="InterPro" id="IPR050649">
    <property type="entry name" value="Paired_Homeobox_TFs"/>
</dbReference>
<feature type="region of interest" description="Disordered" evidence="15">
    <location>
        <begin position="232"/>
        <end position="273"/>
    </location>
</feature>
<dbReference type="SMART" id="SM00389">
    <property type="entry name" value="HOX"/>
    <property type="match status" value="1"/>
</dbReference>
<feature type="domain" description="Homeobox" evidence="16">
    <location>
        <begin position="120"/>
        <end position="180"/>
    </location>
</feature>
<proteinExistence type="evidence at transcript level"/>
<evidence type="ECO:0000256" key="5">
    <source>
        <dbReference type="ARBA" id="ARBA00023015"/>
    </source>
</evidence>
<feature type="compositionally biased region" description="Basic and acidic residues" evidence="15">
    <location>
        <begin position="9"/>
        <end position="23"/>
    </location>
</feature>
<evidence type="ECO:0000256" key="10">
    <source>
        <dbReference type="ARBA" id="ARBA00023242"/>
    </source>
</evidence>
<dbReference type="GO" id="GO:0000981">
    <property type="term" value="F:DNA-binding transcription factor activity, RNA polymerase II-specific"/>
    <property type="evidence" value="ECO:0007669"/>
    <property type="project" value="InterPro"/>
</dbReference>
<dbReference type="InterPro" id="IPR009057">
    <property type="entry name" value="Homeodomain-like_sf"/>
</dbReference>
<evidence type="ECO:0000256" key="8">
    <source>
        <dbReference type="ARBA" id="ARBA00023159"/>
    </source>
</evidence>
<keyword evidence="7 13" id="KW-0371">Homeobox</keyword>
<comment type="similarity">
    <text evidence="2">Belongs to the paired homeobox family.</text>
</comment>
<dbReference type="EMBL" id="MW720147">
    <property type="protein sequence ID" value="QYA70795.1"/>
    <property type="molecule type" value="mRNA"/>
</dbReference>
<organism evidence="17">
    <name type="scientific">Lineus ruber</name>
    <name type="common">Red bootlace</name>
    <name type="synonym">Poseidon ruber</name>
    <dbReference type="NCBI Taxonomy" id="88926"/>
    <lineage>
        <taxon>Eukaryota</taxon>
        <taxon>Metazoa</taxon>
        <taxon>Spiralia</taxon>
        <taxon>Lophotrochozoa</taxon>
        <taxon>Nemertea</taxon>
        <taxon>Pilidiophora</taxon>
        <taxon>Heteronemertea</taxon>
        <taxon>Lineidae</taxon>
        <taxon>Lineus</taxon>
    </lineage>
</organism>
<dbReference type="FunFam" id="1.10.10.60:FF:000127">
    <property type="entry name" value="homeobox protein aristaless-like 4"/>
    <property type="match status" value="1"/>
</dbReference>
<dbReference type="SUPFAM" id="SSF46689">
    <property type="entry name" value="Homeodomain-like"/>
    <property type="match status" value="1"/>
</dbReference>
<dbReference type="GO" id="GO:0005634">
    <property type="term" value="C:nucleus"/>
    <property type="evidence" value="ECO:0007669"/>
    <property type="project" value="UniProtKB-SubCell"/>
</dbReference>
<sequence length="291" mass="32984">MTTAGPFYIKREKEFAQDPRSSDPLRGCLDNGLIVGNTRAPQPPISQHSIDEILGRKTSLNEQGTENQTPRHMSEKSECESPLSNETSSTTELSDSGTKQDADDDKVSESDKCTDCVIQRKKRRNRTTFTSFQLEEMERVFQKTHYPDVYTREQLALRCDLTEARVQVWFQNRRAKWRKRERFGQLQSMRHMSSSPGYEIPITPRPDPISMGPQVHRPLHYLTVLHGATFERPNFHGPSPNWPNHSQHGQHGQHGGGQHGGSQWNDLRNDLQYDPSQSANAAAAAAAAAYF</sequence>
<dbReference type="CDD" id="cd00086">
    <property type="entry name" value="homeodomain"/>
    <property type="match status" value="1"/>
</dbReference>
<evidence type="ECO:0000259" key="16">
    <source>
        <dbReference type="PROSITE" id="PS50071"/>
    </source>
</evidence>
<name>A0A8F8N0I2_LINRU</name>
<evidence type="ECO:0000256" key="7">
    <source>
        <dbReference type="ARBA" id="ARBA00023155"/>
    </source>
</evidence>
<dbReference type="Pfam" id="PF00046">
    <property type="entry name" value="Homeodomain"/>
    <property type="match status" value="1"/>
</dbReference>
<feature type="compositionally biased region" description="Polar residues" evidence="15">
    <location>
        <begin position="58"/>
        <end position="71"/>
    </location>
</feature>
<evidence type="ECO:0000256" key="13">
    <source>
        <dbReference type="PROSITE-ProRule" id="PRU00108"/>
    </source>
</evidence>
<keyword evidence="9" id="KW-0804">Transcription</keyword>
<evidence type="ECO:0000256" key="2">
    <source>
        <dbReference type="ARBA" id="ARBA00005733"/>
    </source>
</evidence>
<feature type="DNA-binding region" description="Homeobox" evidence="13">
    <location>
        <begin position="122"/>
        <end position="181"/>
    </location>
</feature>
<evidence type="ECO:0000256" key="14">
    <source>
        <dbReference type="RuleBase" id="RU000682"/>
    </source>
</evidence>
<feature type="compositionally biased region" description="Low complexity" evidence="15">
    <location>
        <begin position="80"/>
        <end position="96"/>
    </location>
</feature>
<dbReference type="AlphaFoldDB" id="A0A8F8N0I2"/>
<dbReference type="Gene3D" id="1.10.10.60">
    <property type="entry name" value="Homeodomain-like"/>
    <property type="match status" value="1"/>
</dbReference>
<evidence type="ECO:0000256" key="9">
    <source>
        <dbReference type="ARBA" id="ARBA00023163"/>
    </source>
</evidence>
<dbReference type="PROSITE" id="PS00027">
    <property type="entry name" value="HOMEOBOX_1"/>
    <property type="match status" value="1"/>
</dbReference>
<dbReference type="GO" id="GO:0000977">
    <property type="term" value="F:RNA polymerase II transcription regulatory region sequence-specific DNA binding"/>
    <property type="evidence" value="ECO:0007669"/>
    <property type="project" value="TreeGrafter"/>
</dbReference>
<dbReference type="PROSITE" id="PS50071">
    <property type="entry name" value="HOMEOBOX_2"/>
    <property type="match status" value="1"/>
</dbReference>
<gene>
    <name evidence="17" type="primary">Arx</name>
</gene>
<keyword evidence="8" id="KW-0010">Activator</keyword>
<dbReference type="PANTHER" id="PTHR24329:SF543">
    <property type="entry name" value="FI01017P-RELATED"/>
    <property type="match status" value="1"/>
</dbReference>
<keyword evidence="10 13" id="KW-0539">Nucleus</keyword>
<keyword evidence="3" id="KW-0217">Developmental protein</keyword>
<evidence type="ECO:0000256" key="15">
    <source>
        <dbReference type="SAM" id="MobiDB-lite"/>
    </source>
</evidence>
<protein>
    <recommendedName>
        <fullName evidence="12">Homeobox protein aristaless-like 4</fullName>
    </recommendedName>
</protein>
<dbReference type="InterPro" id="IPR017970">
    <property type="entry name" value="Homeobox_CS"/>
</dbReference>
<evidence type="ECO:0000256" key="12">
    <source>
        <dbReference type="ARBA" id="ARBA00074894"/>
    </source>
</evidence>
<feature type="region of interest" description="Disordered" evidence="15">
    <location>
        <begin position="1"/>
        <end position="113"/>
    </location>
</feature>
<accession>A0A8F8N0I2</accession>
<comment type="subcellular location">
    <subcellularLocation>
        <location evidence="1 13 14">Nucleus</location>
    </subcellularLocation>
</comment>
<keyword evidence="5" id="KW-0805">Transcription regulation</keyword>
<comment type="subunit">
    <text evidence="11">Binds DNA.</text>
</comment>
<evidence type="ECO:0000256" key="6">
    <source>
        <dbReference type="ARBA" id="ARBA00023125"/>
    </source>
</evidence>
<evidence type="ECO:0000256" key="1">
    <source>
        <dbReference type="ARBA" id="ARBA00004123"/>
    </source>
</evidence>
<evidence type="ECO:0000256" key="4">
    <source>
        <dbReference type="ARBA" id="ARBA00022553"/>
    </source>
</evidence>
<keyword evidence="4" id="KW-0597">Phosphoprotein</keyword>
<dbReference type="InterPro" id="IPR001356">
    <property type="entry name" value="HD"/>
</dbReference>
<evidence type="ECO:0000256" key="3">
    <source>
        <dbReference type="ARBA" id="ARBA00022473"/>
    </source>
</evidence>
<reference evidence="17" key="1">
    <citation type="submission" date="2021-03" db="EMBL/GenBank/DDBJ databases">
        <authorList>
            <person name="Gasiorowski L."/>
            <person name="Borve A."/>
            <person name="Cherneva I."/>
            <person name="Orus Alcalde A."/>
            <person name="Hejnol A."/>
        </authorList>
    </citation>
    <scope>NUCLEOTIDE SEQUENCE</scope>
</reference>
<feature type="compositionally biased region" description="Basic and acidic residues" evidence="15">
    <location>
        <begin position="98"/>
        <end position="113"/>
    </location>
</feature>
<keyword evidence="6 13" id="KW-0238">DNA-binding</keyword>
<dbReference type="GO" id="GO:0048513">
    <property type="term" value="P:animal organ development"/>
    <property type="evidence" value="ECO:0007669"/>
    <property type="project" value="UniProtKB-ARBA"/>
</dbReference>
<evidence type="ECO:0000313" key="17">
    <source>
        <dbReference type="EMBL" id="QYA70795.1"/>
    </source>
</evidence>
<evidence type="ECO:0000256" key="11">
    <source>
        <dbReference type="ARBA" id="ARBA00064179"/>
    </source>
</evidence>
<dbReference type="PANTHER" id="PTHR24329">
    <property type="entry name" value="HOMEOBOX PROTEIN ARISTALESS"/>
    <property type="match status" value="1"/>
</dbReference>